<evidence type="ECO:0000313" key="3">
    <source>
        <dbReference type="Proteomes" id="UP001206067"/>
    </source>
</evidence>
<keyword evidence="3" id="KW-1185">Reference proteome</keyword>
<dbReference type="SMART" id="SM00260">
    <property type="entry name" value="CheW"/>
    <property type="match status" value="1"/>
</dbReference>
<dbReference type="Proteomes" id="UP001206067">
    <property type="component" value="Unassembled WGS sequence"/>
</dbReference>
<dbReference type="SUPFAM" id="SSF50341">
    <property type="entry name" value="CheW-like"/>
    <property type="match status" value="1"/>
</dbReference>
<dbReference type="PROSITE" id="PS50851">
    <property type="entry name" value="CHEW"/>
    <property type="match status" value="1"/>
</dbReference>
<dbReference type="InterPro" id="IPR039315">
    <property type="entry name" value="CheW"/>
</dbReference>
<name>A0ABT1XST3_9SPHN</name>
<proteinExistence type="predicted"/>
<protein>
    <submittedName>
        <fullName evidence="2">Chemotaxis protein CheW</fullName>
    </submittedName>
</protein>
<dbReference type="InterPro" id="IPR036061">
    <property type="entry name" value="CheW-like_dom_sf"/>
</dbReference>
<dbReference type="Gene3D" id="2.30.30.40">
    <property type="entry name" value="SH3 Domains"/>
    <property type="match status" value="1"/>
</dbReference>
<accession>A0ABT1XST3</accession>
<organism evidence="2 3">
    <name type="scientific">Parerythrobacter lacustris</name>
    <dbReference type="NCBI Taxonomy" id="2969984"/>
    <lineage>
        <taxon>Bacteria</taxon>
        <taxon>Pseudomonadati</taxon>
        <taxon>Pseudomonadota</taxon>
        <taxon>Alphaproteobacteria</taxon>
        <taxon>Sphingomonadales</taxon>
        <taxon>Erythrobacteraceae</taxon>
        <taxon>Parerythrobacter</taxon>
    </lineage>
</organism>
<gene>
    <name evidence="2" type="ORF">NSO95_12165</name>
</gene>
<dbReference type="Gene3D" id="2.40.50.180">
    <property type="entry name" value="CheA-289, Domain 4"/>
    <property type="match status" value="1"/>
</dbReference>
<feature type="domain" description="CheW-like" evidence="1">
    <location>
        <begin position="2"/>
        <end position="139"/>
    </location>
</feature>
<evidence type="ECO:0000259" key="1">
    <source>
        <dbReference type="PROSITE" id="PS50851"/>
    </source>
</evidence>
<dbReference type="InterPro" id="IPR002545">
    <property type="entry name" value="CheW-lke_dom"/>
</dbReference>
<reference evidence="2 3" key="1">
    <citation type="submission" date="2022-08" db="EMBL/GenBank/DDBJ databases">
        <title>Polyphasic taxonomy analysis of Qipengyuania sp.RS5-5.</title>
        <authorList>
            <person name="Xamxidin M."/>
            <person name="Wu M."/>
        </authorList>
    </citation>
    <scope>NUCLEOTIDE SEQUENCE [LARGE SCALE GENOMIC DNA]</scope>
    <source>
        <strain evidence="2 3">RS5-5</strain>
    </source>
</reference>
<dbReference type="RefSeq" id="WP_257596537.1">
    <property type="nucleotide sequence ID" value="NZ_JANKHH010000007.1"/>
</dbReference>
<sequence>MSTLYVMIEIDGRLAAIDAADVQSVIEVGSIYPVPRAPGHIAGLTAMRSQSLTVIDCRKALGLPSQTVPERAPVVRVADHSYALMVDRVDDVLESRSEPAAVPGNFGADWQRAGRGMIETDRGPALLVNVEALIAGPRAKAA</sequence>
<evidence type="ECO:0000313" key="2">
    <source>
        <dbReference type="EMBL" id="MCR2834698.1"/>
    </source>
</evidence>
<dbReference type="PANTHER" id="PTHR22617:SF23">
    <property type="entry name" value="CHEMOTAXIS PROTEIN CHEW"/>
    <property type="match status" value="1"/>
</dbReference>
<dbReference type="Pfam" id="PF01584">
    <property type="entry name" value="CheW"/>
    <property type="match status" value="1"/>
</dbReference>
<dbReference type="PANTHER" id="PTHR22617">
    <property type="entry name" value="CHEMOTAXIS SENSOR HISTIDINE KINASE-RELATED"/>
    <property type="match status" value="1"/>
</dbReference>
<comment type="caution">
    <text evidence="2">The sequence shown here is derived from an EMBL/GenBank/DDBJ whole genome shotgun (WGS) entry which is preliminary data.</text>
</comment>
<dbReference type="EMBL" id="JANKHH010000007">
    <property type="protein sequence ID" value="MCR2834698.1"/>
    <property type="molecule type" value="Genomic_DNA"/>
</dbReference>